<gene>
    <name evidence="8" type="ORF">NECHADRAFT_89421</name>
</gene>
<evidence type="ECO:0000313" key="9">
    <source>
        <dbReference type="Proteomes" id="UP000005206"/>
    </source>
</evidence>
<dbReference type="CDD" id="cd00067">
    <property type="entry name" value="GAL4"/>
    <property type="match status" value="1"/>
</dbReference>
<dbReference type="Pfam" id="PF00172">
    <property type="entry name" value="Zn_clus"/>
    <property type="match status" value="1"/>
</dbReference>
<dbReference type="InterPro" id="IPR001138">
    <property type="entry name" value="Zn2Cys6_DnaBD"/>
</dbReference>
<dbReference type="CDD" id="cd12148">
    <property type="entry name" value="fungal_TF_MHR"/>
    <property type="match status" value="1"/>
</dbReference>
<dbReference type="SUPFAM" id="SSF57701">
    <property type="entry name" value="Zn2/Cys6 DNA-binding domain"/>
    <property type="match status" value="1"/>
</dbReference>
<dbReference type="PANTHER" id="PTHR47660">
    <property type="entry name" value="TRANSCRIPTION FACTOR WITH C2H2 AND ZN(2)-CYS(6) DNA BINDING DOMAIN (EUROFUNG)-RELATED-RELATED"/>
    <property type="match status" value="1"/>
</dbReference>
<evidence type="ECO:0000256" key="1">
    <source>
        <dbReference type="ARBA" id="ARBA00022723"/>
    </source>
</evidence>
<reference evidence="8 9" key="1">
    <citation type="journal article" date="2009" name="PLoS Genet.">
        <title>The genome of Nectria haematococca: contribution of supernumerary chromosomes to gene expansion.</title>
        <authorList>
            <person name="Coleman J.J."/>
            <person name="Rounsley S.D."/>
            <person name="Rodriguez-Carres M."/>
            <person name="Kuo A."/>
            <person name="Wasmann C.C."/>
            <person name="Grimwood J."/>
            <person name="Schmutz J."/>
            <person name="Taga M."/>
            <person name="White G.J."/>
            <person name="Zhou S."/>
            <person name="Schwartz D.C."/>
            <person name="Freitag M."/>
            <person name="Ma L.J."/>
            <person name="Danchin E.G."/>
            <person name="Henrissat B."/>
            <person name="Coutinho P.M."/>
            <person name="Nelson D.R."/>
            <person name="Straney D."/>
            <person name="Napoli C.A."/>
            <person name="Barker B.M."/>
            <person name="Gribskov M."/>
            <person name="Rep M."/>
            <person name="Kroken S."/>
            <person name="Molnar I."/>
            <person name="Rensing C."/>
            <person name="Kennell J.C."/>
            <person name="Zamora J."/>
            <person name="Farman M.L."/>
            <person name="Selker E.U."/>
            <person name="Salamov A."/>
            <person name="Shapiro H."/>
            <person name="Pangilinan J."/>
            <person name="Lindquist E."/>
            <person name="Lamers C."/>
            <person name="Grigoriev I.V."/>
            <person name="Geiser D.M."/>
            <person name="Covert S.F."/>
            <person name="Temporini E."/>
            <person name="Vanetten H.D."/>
        </authorList>
    </citation>
    <scope>NUCLEOTIDE SEQUENCE [LARGE SCALE GENOMIC DNA]</scope>
    <source>
        <strain evidence="9">ATCC MYA-4622 / CBS 123669 / FGSC 9596 / NRRL 45880 / 77-13-4</strain>
    </source>
</reference>
<dbReference type="GO" id="GO:0000981">
    <property type="term" value="F:DNA-binding transcription factor activity, RNA polymerase II-specific"/>
    <property type="evidence" value="ECO:0007669"/>
    <property type="project" value="InterPro"/>
</dbReference>
<dbReference type="OrthoDB" id="5091629at2759"/>
<evidence type="ECO:0000256" key="2">
    <source>
        <dbReference type="ARBA" id="ARBA00022833"/>
    </source>
</evidence>
<dbReference type="HOGENOM" id="CLU_009184_0_0_1"/>
<dbReference type="InParanoid" id="C7ZR54"/>
<evidence type="ECO:0000256" key="5">
    <source>
        <dbReference type="ARBA" id="ARBA00023242"/>
    </source>
</evidence>
<sequence>MAQVDSASTAADQIVVDHHLPSPDTPVSDTAAVCVSGGLIGAVLEVCFALALTPSRLKSFSHAHHTVSRFRSKIKCQAEQPACSSCVKRKIKCTYNTRVLPNSASPLSNEGGCDTSTMKYNGVPAASEEDLLIGALLSSASGQRSAHSTVMDATSSAGSATEPPGPFTENLGESFPDFFPDPAGLFGMPESDDFDYNQDWLFGPSGANDWCSFPGKDASLLQSTDASLFQPRLPSDSPRGASIPVENGWAHGDLPVPDPQDSGSPGDPWPVESHAGPTQRLTLPPFGMSEQHRARKHFSIPPLSSSTMASLRRHFELPSERSPWLPVQLSSFPSSETLDLCIDSYFAHFHQIFPILHRPTFDPDDSLVVTLAVAEHDRRFVRTVAYFTAQLLQGMHGYCSGNERLFELSESSRSALVHHAKCMGLFRDPVPRVSSSDDPEEAWKEWIRQERCIRLGWAVFEYDFCKALLHNDRLCLNIMDACMRMPSSMKLWDADSAYAWASLQFPGHSLTTDLRVLPTIRNLFESKGKAARGLTNERHRLIMIFTLSMMLLCLEQSSFILVGGHLGPGLDHPKQKVLEVLDHFSQTPILLLRTHPKLEVARVVQEMHLVHMSHLHAAGGLMRWVNPFLRKVLLSKPSQSSSHQTARVLQWGAENPRRVREVAYHCAQILALARQFPENMSMEAFNTFHAGIILVCMARLLTTSQNTDQNGDTLRIDYQGDPDDPTSRRISAWVCEGGNEVIGVHGAPVLCCRQGWGQVLDETAALLTRRRVWGIAQNLVNVVLTIRSDSFDALHGMAWTDQSLESH</sequence>
<keyword evidence="9" id="KW-1185">Reference proteome</keyword>
<feature type="compositionally biased region" description="Low complexity" evidence="6">
    <location>
        <begin position="259"/>
        <end position="270"/>
    </location>
</feature>
<evidence type="ECO:0000256" key="6">
    <source>
        <dbReference type="SAM" id="MobiDB-lite"/>
    </source>
</evidence>
<feature type="region of interest" description="Disordered" evidence="6">
    <location>
        <begin position="229"/>
        <end position="285"/>
    </location>
</feature>
<dbReference type="GO" id="GO:0008270">
    <property type="term" value="F:zinc ion binding"/>
    <property type="evidence" value="ECO:0007669"/>
    <property type="project" value="InterPro"/>
</dbReference>
<dbReference type="AlphaFoldDB" id="C7ZR54"/>
<evidence type="ECO:0000259" key="7">
    <source>
        <dbReference type="Pfam" id="PF00172"/>
    </source>
</evidence>
<keyword evidence="5" id="KW-0539">Nucleus</keyword>
<dbReference type="RefSeq" id="XP_003039218.1">
    <property type="nucleotide sequence ID" value="XM_003039172.1"/>
</dbReference>
<dbReference type="Proteomes" id="UP000005206">
    <property type="component" value="Unassembled WGS sequence"/>
</dbReference>
<accession>C7ZR54</accession>
<evidence type="ECO:0000256" key="3">
    <source>
        <dbReference type="ARBA" id="ARBA00023015"/>
    </source>
</evidence>
<organism evidence="8 9">
    <name type="scientific">Fusarium vanettenii (strain ATCC MYA-4622 / CBS 123669 / FGSC 9596 / NRRL 45880 / 77-13-4)</name>
    <name type="common">Fusarium solani subsp. pisi</name>
    <dbReference type="NCBI Taxonomy" id="660122"/>
    <lineage>
        <taxon>Eukaryota</taxon>
        <taxon>Fungi</taxon>
        <taxon>Dikarya</taxon>
        <taxon>Ascomycota</taxon>
        <taxon>Pezizomycotina</taxon>
        <taxon>Sordariomycetes</taxon>
        <taxon>Hypocreomycetidae</taxon>
        <taxon>Hypocreales</taxon>
        <taxon>Nectriaceae</taxon>
        <taxon>Fusarium</taxon>
        <taxon>Fusarium solani species complex</taxon>
        <taxon>Fusarium vanettenii</taxon>
    </lineage>
</organism>
<dbReference type="KEGG" id="nhe:NECHADRAFT_89421"/>
<dbReference type="eggNOG" id="KOG1721">
    <property type="taxonomic scope" value="Eukaryota"/>
</dbReference>
<name>C7ZR54_FUSV7</name>
<protein>
    <recommendedName>
        <fullName evidence="7">Zn(2)-C6 fungal-type domain-containing protein</fullName>
    </recommendedName>
</protein>
<dbReference type="OMA" id="YGYCSGD"/>
<dbReference type="PANTHER" id="PTHR47660:SF2">
    <property type="entry name" value="TRANSCRIPTION FACTOR WITH C2H2 AND ZN(2)-CYS(6) DNA BINDING DOMAIN (EUROFUNG)"/>
    <property type="match status" value="1"/>
</dbReference>
<feature type="domain" description="Zn(2)-C6 fungal-type" evidence="7">
    <location>
        <begin position="71"/>
        <end position="98"/>
    </location>
</feature>
<dbReference type="Gene3D" id="4.10.240.10">
    <property type="entry name" value="Zn(2)-C6 fungal-type DNA-binding domain"/>
    <property type="match status" value="1"/>
</dbReference>
<keyword evidence="2" id="KW-0862">Zinc</keyword>
<keyword evidence="1" id="KW-0479">Metal-binding</keyword>
<dbReference type="EMBL" id="GG699033">
    <property type="protein sequence ID" value="EEU33505.1"/>
    <property type="molecule type" value="Genomic_DNA"/>
</dbReference>
<keyword evidence="4" id="KW-0804">Transcription</keyword>
<evidence type="ECO:0000256" key="4">
    <source>
        <dbReference type="ARBA" id="ARBA00023163"/>
    </source>
</evidence>
<dbReference type="GeneID" id="9666739"/>
<evidence type="ECO:0000313" key="8">
    <source>
        <dbReference type="EMBL" id="EEU33505.1"/>
    </source>
</evidence>
<dbReference type="InterPro" id="IPR036864">
    <property type="entry name" value="Zn2-C6_fun-type_DNA-bd_sf"/>
</dbReference>
<dbReference type="VEuPathDB" id="FungiDB:NECHADRAFT_89421"/>
<keyword evidence="3" id="KW-0805">Transcription regulation</keyword>
<proteinExistence type="predicted"/>